<feature type="signal peptide" evidence="1">
    <location>
        <begin position="1"/>
        <end position="23"/>
    </location>
</feature>
<evidence type="ECO:0000256" key="1">
    <source>
        <dbReference type="SAM" id="SignalP"/>
    </source>
</evidence>
<sequence length="117" mass="12599">MQLRSFAYIALAAVLVIATSVAGHPSVAAGTSLKGRDTCTNSTIELQFLDPKKNIFAVCHDVAYTTYLAVNKPLDFSHCTEEVSGCWGDAICSEDNKSCDAGRQYCVMLHGTFECIA</sequence>
<gene>
    <name evidence="2" type="ORF">POSPLADRAFT_1131854</name>
</gene>
<dbReference type="RefSeq" id="XP_024342541.1">
    <property type="nucleotide sequence ID" value="XM_024484141.1"/>
</dbReference>
<dbReference type="EMBL" id="KZ110592">
    <property type="protein sequence ID" value="OSX65747.1"/>
    <property type="molecule type" value="Genomic_DNA"/>
</dbReference>
<dbReference type="AlphaFoldDB" id="A0A1X6NAS3"/>
<keyword evidence="3" id="KW-1185">Reference proteome</keyword>
<keyword evidence="1" id="KW-0732">Signal</keyword>
<name>A0A1X6NAS3_9APHY</name>
<dbReference type="GeneID" id="36329090"/>
<evidence type="ECO:0000313" key="2">
    <source>
        <dbReference type="EMBL" id="OSX65747.1"/>
    </source>
</evidence>
<protein>
    <submittedName>
        <fullName evidence="2">Uncharacterized protein</fullName>
    </submittedName>
</protein>
<accession>A0A1X6NAS3</accession>
<evidence type="ECO:0000313" key="3">
    <source>
        <dbReference type="Proteomes" id="UP000194127"/>
    </source>
</evidence>
<dbReference type="Proteomes" id="UP000194127">
    <property type="component" value="Unassembled WGS sequence"/>
</dbReference>
<organism evidence="2 3">
    <name type="scientific">Postia placenta MAD-698-R-SB12</name>
    <dbReference type="NCBI Taxonomy" id="670580"/>
    <lineage>
        <taxon>Eukaryota</taxon>
        <taxon>Fungi</taxon>
        <taxon>Dikarya</taxon>
        <taxon>Basidiomycota</taxon>
        <taxon>Agaricomycotina</taxon>
        <taxon>Agaricomycetes</taxon>
        <taxon>Polyporales</taxon>
        <taxon>Adustoporiaceae</taxon>
        <taxon>Rhodonia</taxon>
    </lineage>
</organism>
<reference evidence="2 3" key="1">
    <citation type="submission" date="2017-04" db="EMBL/GenBank/DDBJ databases">
        <title>Genome Sequence of the Model Brown-Rot Fungus Postia placenta SB12.</title>
        <authorList>
            <consortium name="DOE Joint Genome Institute"/>
            <person name="Gaskell J."/>
            <person name="Kersten P."/>
            <person name="Larrondo L.F."/>
            <person name="Canessa P."/>
            <person name="Martinez D."/>
            <person name="Hibbett D."/>
            <person name="Schmoll M."/>
            <person name="Kubicek C.P."/>
            <person name="Martinez A.T."/>
            <person name="Yadav J."/>
            <person name="Master E."/>
            <person name="Magnuson J.K."/>
            <person name="James T."/>
            <person name="Yaver D."/>
            <person name="Berka R."/>
            <person name="Labutti K."/>
            <person name="Lipzen A."/>
            <person name="Aerts A."/>
            <person name="Barry K."/>
            <person name="Henrissat B."/>
            <person name="Blanchette R."/>
            <person name="Grigoriev I."/>
            <person name="Cullen D."/>
        </authorList>
    </citation>
    <scope>NUCLEOTIDE SEQUENCE [LARGE SCALE GENOMIC DNA]</scope>
    <source>
        <strain evidence="2 3">MAD-698-R-SB12</strain>
    </source>
</reference>
<feature type="chain" id="PRO_5012597843" evidence="1">
    <location>
        <begin position="24"/>
        <end position="117"/>
    </location>
</feature>
<proteinExistence type="predicted"/>